<dbReference type="OrthoDB" id="9805025at2"/>
<dbReference type="InterPro" id="IPR053150">
    <property type="entry name" value="Teicoplanin_resist-assoc"/>
</dbReference>
<dbReference type="PANTHER" id="PTHR36834">
    <property type="entry name" value="MEMBRANE PROTEIN-RELATED"/>
    <property type="match status" value="1"/>
</dbReference>
<gene>
    <name evidence="3" type="ORF">SAMN02745973_01514</name>
</gene>
<organism evidence="3 4">
    <name type="scientific">Garciella nitratireducens DSM 15102</name>
    <dbReference type="NCBI Taxonomy" id="1121911"/>
    <lineage>
        <taxon>Bacteria</taxon>
        <taxon>Bacillati</taxon>
        <taxon>Bacillota</taxon>
        <taxon>Clostridia</taxon>
        <taxon>Eubacteriales</taxon>
        <taxon>Eubacteriaceae</taxon>
        <taxon>Garciella</taxon>
    </lineage>
</organism>
<dbReference type="RefSeq" id="WP_087678933.1">
    <property type="nucleotide sequence ID" value="NZ_FUWV01000009.1"/>
</dbReference>
<evidence type="ECO:0000313" key="4">
    <source>
        <dbReference type="Proteomes" id="UP000196365"/>
    </source>
</evidence>
<protein>
    <submittedName>
        <fullName evidence="3">VanZ like family protein</fullName>
    </submittedName>
</protein>
<dbReference type="EMBL" id="FUWV01000009">
    <property type="protein sequence ID" value="SJZ72974.1"/>
    <property type="molecule type" value="Genomic_DNA"/>
</dbReference>
<evidence type="ECO:0000256" key="1">
    <source>
        <dbReference type="SAM" id="Phobius"/>
    </source>
</evidence>
<keyword evidence="4" id="KW-1185">Reference proteome</keyword>
<evidence type="ECO:0000259" key="2">
    <source>
        <dbReference type="Pfam" id="PF04892"/>
    </source>
</evidence>
<keyword evidence="1" id="KW-0472">Membrane</keyword>
<feature type="transmembrane region" description="Helical" evidence="1">
    <location>
        <begin position="131"/>
        <end position="151"/>
    </location>
</feature>
<dbReference type="PANTHER" id="PTHR36834:SF1">
    <property type="entry name" value="INTEGRAL MEMBRANE PROTEIN"/>
    <property type="match status" value="1"/>
</dbReference>
<feature type="domain" description="VanZ-like" evidence="2">
    <location>
        <begin position="46"/>
        <end position="180"/>
    </location>
</feature>
<feature type="transmembrane region" description="Helical" evidence="1">
    <location>
        <begin position="6"/>
        <end position="28"/>
    </location>
</feature>
<feature type="transmembrane region" description="Helical" evidence="1">
    <location>
        <begin position="40"/>
        <end position="65"/>
    </location>
</feature>
<accession>A0A1T4N1H9</accession>
<dbReference type="Pfam" id="PF04892">
    <property type="entry name" value="VanZ"/>
    <property type="match status" value="1"/>
</dbReference>
<dbReference type="InterPro" id="IPR006976">
    <property type="entry name" value="VanZ-like"/>
</dbReference>
<reference evidence="3 4" key="1">
    <citation type="submission" date="2017-02" db="EMBL/GenBank/DDBJ databases">
        <authorList>
            <person name="Peterson S.W."/>
        </authorList>
    </citation>
    <scope>NUCLEOTIDE SEQUENCE [LARGE SCALE GENOMIC DNA]</scope>
    <source>
        <strain evidence="3 4">DSM 15102</strain>
    </source>
</reference>
<feature type="transmembrane region" description="Helical" evidence="1">
    <location>
        <begin position="102"/>
        <end position="119"/>
    </location>
</feature>
<sequence length="196" mass="23107">MSYFIIDLHFSIFIGLFFILSILGCIIDRRRNKNYFKERCILITCFIFYILMFIKFAILPIWIFIDAEMLREMNISLNNYIQIVPFRTIIKTIEIGTWKLQLLGNILLILPIPIFIELFKGKKLSLKETIFLGFKLTISIELIQGLINLLTRYPNKVVDVDDIILNILGVIIAHFILKILDKFKFYQSFKQSSITQ</sequence>
<dbReference type="Proteomes" id="UP000196365">
    <property type="component" value="Unassembled WGS sequence"/>
</dbReference>
<feature type="transmembrane region" description="Helical" evidence="1">
    <location>
        <begin position="163"/>
        <end position="180"/>
    </location>
</feature>
<name>A0A1T4N1H9_9FIRM</name>
<keyword evidence="1" id="KW-0812">Transmembrane</keyword>
<dbReference type="AlphaFoldDB" id="A0A1T4N1H9"/>
<keyword evidence="1" id="KW-1133">Transmembrane helix</keyword>
<evidence type="ECO:0000313" key="3">
    <source>
        <dbReference type="EMBL" id="SJZ72974.1"/>
    </source>
</evidence>
<proteinExistence type="predicted"/>